<sequence>MSTDHTAPSADLSRRNLLHLALAGGGLLFAVAIPSSAMASGKVAKKAVQYQDSPKGKSRCDNCRQWQAPAACKLVDGPISPAGWCMIYAPVPKA</sequence>
<reference evidence="8 9" key="1">
    <citation type="submission" date="2024-05" db="EMBL/GenBank/DDBJ databases">
        <authorList>
            <person name="Liu Q."/>
            <person name="Xin Y.-H."/>
        </authorList>
    </citation>
    <scope>NUCLEOTIDE SEQUENCE [LARGE SCALE GENOMIC DNA]</scope>
    <source>
        <strain evidence="8 9">CGMCC 1.10181</strain>
    </source>
</reference>
<keyword evidence="6" id="KW-0411">Iron-sulfur</keyword>
<dbReference type="InterPro" id="IPR000170">
    <property type="entry name" value="High_potential_FeS_prot"/>
</dbReference>
<evidence type="ECO:0000313" key="8">
    <source>
        <dbReference type="EMBL" id="MEN2790312.1"/>
    </source>
</evidence>
<keyword evidence="2" id="KW-0004">4Fe-4S</keyword>
<keyword evidence="3" id="KW-0479">Metal-binding</keyword>
<keyword evidence="4" id="KW-0249">Electron transport</keyword>
<dbReference type="InterPro" id="IPR036369">
    <property type="entry name" value="HIPIP_sf"/>
</dbReference>
<evidence type="ECO:0000256" key="5">
    <source>
        <dbReference type="ARBA" id="ARBA00023004"/>
    </source>
</evidence>
<evidence type="ECO:0000256" key="2">
    <source>
        <dbReference type="ARBA" id="ARBA00022485"/>
    </source>
</evidence>
<keyword evidence="5" id="KW-0408">Iron</keyword>
<organism evidence="8 9">
    <name type="scientific">Sphingomonas oligophenolica</name>
    <dbReference type="NCBI Taxonomy" id="301154"/>
    <lineage>
        <taxon>Bacteria</taxon>
        <taxon>Pseudomonadati</taxon>
        <taxon>Pseudomonadota</taxon>
        <taxon>Alphaproteobacteria</taxon>
        <taxon>Sphingomonadales</taxon>
        <taxon>Sphingomonadaceae</taxon>
        <taxon>Sphingomonas</taxon>
    </lineage>
</organism>
<evidence type="ECO:0000256" key="1">
    <source>
        <dbReference type="ARBA" id="ARBA00022448"/>
    </source>
</evidence>
<keyword evidence="9" id="KW-1185">Reference proteome</keyword>
<evidence type="ECO:0000256" key="6">
    <source>
        <dbReference type="ARBA" id="ARBA00023014"/>
    </source>
</evidence>
<comment type="caution">
    <text evidence="8">The sequence shown here is derived from an EMBL/GenBank/DDBJ whole genome shotgun (WGS) entry which is preliminary data.</text>
</comment>
<proteinExistence type="predicted"/>
<evidence type="ECO:0000259" key="7">
    <source>
        <dbReference type="PROSITE" id="PS51373"/>
    </source>
</evidence>
<dbReference type="SUPFAM" id="SSF57652">
    <property type="entry name" value="HIPIP (high potential iron protein)"/>
    <property type="match status" value="1"/>
</dbReference>
<dbReference type="EMBL" id="JBDIME010000008">
    <property type="protein sequence ID" value="MEN2790312.1"/>
    <property type="molecule type" value="Genomic_DNA"/>
</dbReference>
<protein>
    <recommendedName>
        <fullName evidence="7">High potential iron-sulfur proteins family profile domain-containing protein</fullName>
    </recommendedName>
</protein>
<dbReference type="Proteomes" id="UP001419910">
    <property type="component" value="Unassembled WGS sequence"/>
</dbReference>
<evidence type="ECO:0000256" key="3">
    <source>
        <dbReference type="ARBA" id="ARBA00022723"/>
    </source>
</evidence>
<keyword evidence="1" id="KW-0813">Transport</keyword>
<evidence type="ECO:0000256" key="4">
    <source>
        <dbReference type="ARBA" id="ARBA00022982"/>
    </source>
</evidence>
<dbReference type="Gene3D" id="4.10.490.10">
    <property type="entry name" value="High potential iron-sulphur protein"/>
    <property type="match status" value="1"/>
</dbReference>
<dbReference type="PROSITE" id="PS51373">
    <property type="entry name" value="HIPIP"/>
    <property type="match status" value="1"/>
</dbReference>
<evidence type="ECO:0000313" key="9">
    <source>
        <dbReference type="Proteomes" id="UP001419910"/>
    </source>
</evidence>
<gene>
    <name evidence="8" type="ORF">ABC974_11795</name>
</gene>
<name>A0ABU9Y3C7_9SPHN</name>
<dbReference type="PROSITE" id="PS51318">
    <property type="entry name" value="TAT"/>
    <property type="match status" value="1"/>
</dbReference>
<accession>A0ABU9Y3C7</accession>
<dbReference type="RefSeq" id="WP_343889008.1">
    <property type="nucleotide sequence ID" value="NZ_BAAAEH010000016.1"/>
</dbReference>
<dbReference type="InterPro" id="IPR006311">
    <property type="entry name" value="TAT_signal"/>
</dbReference>
<feature type="domain" description="High potential iron-sulfur proteins family profile" evidence="7">
    <location>
        <begin position="31"/>
        <end position="93"/>
    </location>
</feature>